<evidence type="ECO:0000256" key="4">
    <source>
        <dbReference type="ARBA" id="ARBA00014875"/>
    </source>
</evidence>
<feature type="domain" description="PCI" evidence="8">
    <location>
        <begin position="6"/>
        <end position="182"/>
    </location>
</feature>
<organism evidence="9">
    <name type="scientific">Absidia glauca</name>
    <name type="common">Pin mould</name>
    <dbReference type="NCBI Taxonomy" id="4829"/>
    <lineage>
        <taxon>Eukaryota</taxon>
        <taxon>Fungi</taxon>
        <taxon>Fungi incertae sedis</taxon>
        <taxon>Mucoromycota</taxon>
        <taxon>Mucoromycotina</taxon>
        <taxon>Mucoromycetes</taxon>
        <taxon>Mucorales</taxon>
        <taxon>Cunninghamellaceae</taxon>
        <taxon>Absidia</taxon>
    </lineage>
</organism>
<dbReference type="OMA" id="MRIPDKL"/>
<dbReference type="GO" id="GO:0008180">
    <property type="term" value="C:COP9 signalosome"/>
    <property type="evidence" value="ECO:0007669"/>
    <property type="project" value="UniProtKB-KW"/>
</dbReference>
<evidence type="ECO:0000256" key="2">
    <source>
        <dbReference type="ARBA" id="ARBA00004496"/>
    </source>
</evidence>
<dbReference type="PANTHER" id="PTHR13339:SF0">
    <property type="entry name" value="COP9 SIGNALOSOME COMPLEX SUBUNIT 8"/>
    <property type="match status" value="1"/>
</dbReference>
<keyword evidence="7" id="KW-0539">Nucleus</keyword>
<evidence type="ECO:0000259" key="8">
    <source>
        <dbReference type="PROSITE" id="PS50250"/>
    </source>
</evidence>
<gene>
    <name evidence="9" type="primary">ABSGL_04693.1 scaffold 5764</name>
</gene>
<evidence type="ECO:0000256" key="6">
    <source>
        <dbReference type="ARBA" id="ARBA00022790"/>
    </source>
</evidence>
<reference evidence="9" key="1">
    <citation type="submission" date="2016-04" db="EMBL/GenBank/DDBJ databases">
        <authorList>
            <person name="Evans L.H."/>
            <person name="Alamgir A."/>
            <person name="Owens N."/>
            <person name="Weber N.D."/>
            <person name="Virtaneva K."/>
            <person name="Barbian K."/>
            <person name="Babar A."/>
            <person name="Rosenke K."/>
        </authorList>
    </citation>
    <scope>NUCLEOTIDE SEQUENCE [LARGE SCALE GENOMIC DNA]</scope>
    <source>
        <strain evidence="9">CBS 101.48</strain>
    </source>
</reference>
<dbReference type="InterPro" id="IPR033205">
    <property type="entry name" value="COP9_CSN8"/>
</dbReference>
<dbReference type="InParanoid" id="A0A163JG20"/>
<dbReference type="Pfam" id="PF10075">
    <property type="entry name" value="CSN8_PSD8_EIF3K"/>
    <property type="match status" value="1"/>
</dbReference>
<comment type="similarity">
    <text evidence="3">Belongs to the CSN8 family.</text>
</comment>
<keyword evidence="5" id="KW-0963">Cytoplasm</keyword>
<evidence type="ECO:0000313" key="9">
    <source>
        <dbReference type="EMBL" id="SAL99112.1"/>
    </source>
</evidence>
<dbReference type="InterPro" id="IPR033464">
    <property type="entry name" value="CSN8_PSD8_EIF3K"/>
</dbReference>
<protein>
    <recommendedName>
        <fullName evidence="4">COP9 signalosome complex subunit 8</fullName>
    </recommendedName>
</protein>
<evidence type="ECO:0000256" key="1">
    <source>
        <dbReference type="ARBA" id="ARBA00004123"/>
    </source>
</evidence>
<comment type="subcellular location">
    <subcellularLocation>
        <location evidence="2">Cytoplasm</location>
    </subcellularLocation>
    <subcellularLocation>
        <location evidence="1">Nucleus</location>
    </subcellularLocation>
</comment>
<keyword evidence="6" id="KW-0736">Signalosome</keyword>
<dbReference type="EMBL" id="LT552482">
    <property type="protein sequence ID" value="SAL99112.1"/>
    <property type="molecule type" value="Genomic_DNA"/>
</dbReference>
<evidence type="ECO:0000313" key="10">
    <source>
        <dbReference type="Proteomes" id="UP000078561"/>
    </source>
</evidence>
<dbReference type="STRING" id="4829.A0A163JG20"/>
<accession>A0A163JG20</accession>
<dbReference type="InterPro" id="IPR000717">
    <property type="entry name" value="PCI_dom"/>
</dbReference>
<dbReference type="PANTHER" id="PTHR13339">
    <property type="entry name" value="COP9 SIGNALOSOME COMPLEX SUBUNIT 8"/>
    <property type="match status" value="1"/>
</dbReference>
<dbReference type="GO" id="GO:0010387">
    <property type="term" value="P:COP9 signalosome assembly"/>
    <property type="evidence" value="ECO:0007669"/>
    <property type="project" value="InterPro"/>
</dbReference>
<dbReference type="Proteomes" id="UP000078561">
    <property type="component" value="Unassembled WGS sequence"/>
</dbReference>
<proteinExistence type="inferred from homology"/>
<dbReference type="Gene3D" id="1.25.40.990">
    <property type="match status" value="1"/>
</dbReference>
<dbReference type="AlphaFoldDB" id="A0A163JG20"/>
<dbReference type="GO" id="GO:0005737">
    <property type="term" value="C:cytoplasm"/>
    <property type="evidence" value="ECO:0007669"/>
    <property type="project" value="UniProtKB-SubCell"/>
</dbReference>
<dbReference type="GO" id="GO:0000338">
    <property type="term" value="P:protein deneddylation"/>
    <property type="evidence" value="ECO:0007669"/>
    <property type="project" value="InterPro"/>
</dbReference>
<dbReference type="PROSITE" id="PS50250">
    <property type="entry name" value="PCI"/>
    <property type="match status" value="1"/>
</dbReference>
<name>A0A163JG20_ABSGL</name>
<evidence type="ECO:0000256" key="7">
    <source>
        <dbReference type="ARBA" id="ARBA00023242"/>
    </source>
</evidence>
<dbReference type="OrthoDB" id="5351233at2759"/>
<evidence type="ECO:0000256" key="3">
    <source>
        <dbReference type="ARBA" id="ARBA00008252"/>
    </source>
</evidence>
<sequence length="182" mass="21014">MIDAYITEKDYTGLLNACEEYELKYDTLMTPILPLTQVYTAYLGSYIIADDLHSARFLRKRMLIKAETHQWALETETETMWQVCAALWKTDYNAAYHFLNDPTHWSTLITPMISDILESIRERVVLLLAKAYTTITMDNVISYFGMQEQDVVQALSTKGWTYDSTTKTFTTKKLGTYDDPGD</sequence>
<evidence type="ECO:0000256" key="5">
    <source>
        <dbReference type="ARBA" id="ARBA00022490"/>
    </source>
</evidence>
<keyword evidence="10" id="KW-1185">Reference proteome</keyword>